<dbReference type="Proteomes" id="UP001152622">
    <property type="component" value="Chromosome 15"/>
</dbReference>
<dbReference type="PANTHER" id="PTHR22017:SF0">
    <property type="entry name" value="PHOTORECEPTOR CILIUM ACTIN REGULATOR"/>
    <property type="match status" value="1"/>
</dbReference>
<proteinExistence type="predicted"/>
<feature type="compositionally biased region" description="Basic and acidic residues" evidence="1">
    <location>
        <begin position="232"/>
        <end position="246"/>
    </location>
</feature>
<dbReference type="OrthoDB" id="8954214at2759"/>
<organism evidence="2 3">
    <name type="scientific">Synaphobranchus kaupii</name>
    <name type="common">Kaup's arrowtooth eel</name>
    <dbReference type="NCBI Taxonomy" id="118154"/>
    <lineage>
        <taxon>Eukaryota</taxon>
        <taxon>Metazoa</taxon>
        <taxon>Chordata</taxon>
        <taxon>Craniata</taxon>
        <taxon>Vertebrata</taxon>
        <taxon>Euteleostomi</taxon>
        <taxon>Actinopterygii</taxon>
        <taxon>Neopterygii</taxon>
        <taxon>Teleostei</taxon>
        <taxon>Anguilliformes</taxon>
        <taxon>Synaphobranchidae</taxon>
        <taxon>Synaphobranchus</taxon>
    </lineage>
</organism>
<feature type="compositionally biased region" description="Basic and acidic residues" evidence="1">
    <location>
        <begin position="54"/>
        <end position="63"/>
    </location>
</feature>
<feature type="compositionally biased region" description="Basic and acidic residues" evidence="1">
    <location>
        <begin position="359"/>
        <end position="369"/>
    </location>
</feature>
<feature type="compositionally biased region" description="Polar residues" evidence="1">
    <location>
        <begin position="387"/>
        <end position="397"/>
    </location>
</feature>
<accession>A0A9Q1IIF9</accession>
<reference evidence="2" key="1">
    <citation type="journal article" date="2023" name="Science">
        <title>Genome structures resolve the early diversification of teleost fishes.</title>
        <authorList>
            <person name="Parey E."/>
            <person name="Louis A."/>
            <person name="Montfort J."/>
            <person name="Bouchez O."/>
            <person name="Roques C."/>
            <person name="Iampietro C."/>
            <person name="Lluch J."/>
            <person name="Castinel A."/>
            <person name="Donnadieu C."/>
            <person name="Desvignes T."/>
            <person name="Floi Bucao C."/>
            <person name="Jouanno E."/>
            <person name="Wen M."/>
            <person name="Mejri S."/>
            <person name="Dirks R."/>
            <person name="Jansen H."/>
            <person name="Henkel C."/>
            <person name="Chen W.J."/>
            <person name="Zahm M."/>
            <person name="Cabau C."/>
            <person name="Klopp C."/>
            <person name="Thompson A.W."/>
            <person name="Robinson-Rechavi M."/>
            <person name="Braasch I."/>
            <person name="Lecointre G."/>
            <person name="Bobe J."/>
            <person name="Postlethwait J.H."/>
            <person name="Berthelot C."/>
            <person name="Roest Crollius H."/>
            <person name="Guiguen Y."/>
        </authorList>
    </citation>
    <scope>NUCLEOTIDE SEQUENCE</scope>
    <source>
        <strain evidence="2">WJC10195</strain>
    </source>
</reference>
<feature type="compositionally biased region" description="Basic and acidic residues" evidence="1">
    <location>
        <begin position="482"/>
        <end position="492"/>
    </location>
</feature>
<dbReference type="InterPro" id="IPR029352">
    <property type="entry name" value="PCARE"/>
</dbReference>
<sequence length="535" mass="57483">MSTSVSLTSLDSTCTITAKESRDTESLLGSASLDDGEGEEEEDEEEEDDDEEVDKQVGRKRSDSSPPDPCQLPRRLPPKRIENPQNVEMTLKMKDAISGRIRFFRPQQAGGRANKQAGGSPVNGAPQWTEEEAEQPAKRPQTAAPSTRGLRKKPLVAKERRSRSAESLRSRAEDPTLLELERTQKDLSQRLERMGKGGSAEGAARGAGPKRGGGEQPQTAHSPAAGRLSSSLDRKSAVRPGRDKAASRRHSSGEHGTASEDDEKKKKKEKKAGKGPLRATPPPGTPPSSPHQPSGLLKGRNSVKRLIDTFSQGLDEKRSQRKLLAPLRGVRKCGVPVMPGLGDAEETPDNSPNSSSCRADSRASDRTEDLDLDSLPPPPLEVLMDTSFESAQGSAMSDSRDDVSARRGRSVLPQRMTVTQRLRASMQAVTVLPSRSNLRRGPVSVSPVGPACHNAAHPEVDPESEEAANLYKQARKIIHLRHSAEPPPDKPQADSGPRKSTPTKTRAGGRKGGSGPSDTVPSTAYINSQPPATPP</sequence>
<evidence type="ECO:0000313" key="2">
    <source>
        <dbReference type="EMBL" id="KAJ8340997.1"/>
    </source>
</evidence>
<dbReference type="Pfam" id="PF15449">
    <property type="entry name" value="Retinal"/>
    <property type="match status" value="2"/>
</dbReference>
<feature type="compositionally biased region" description="Pro residues" evidence="1">
    <location>
        <begin position="279"/>
        <end position="290"/>
    </location>
</feature>
<feature type="compositionally biased region" description="Polar residues" evidence="1">
    <location>
        <begin position="516"/>
        <end position="535"/>
    </location>
</feature>
<name>A0A9Q1IIF9_SYNKA</name>
<feature type="region of interest" description="Disordered" evidence="1">
    <location>
        <begin position="433"/>
        <end position="465"/>
    </location>
</feature>
<feature type="region of interest" description="Disordered" evidence="1">
    <location>
        <begin position="478"/>
        <end position="535"/>
    </location>
</feature>
<dbReference type="PANTHER" id="PTHR22017">
    <property type="entry name" value="PHOTORECEPTOR CILIUM ACTIN REGULATOR"/>
    <property type="match status" value="1"/>
</dbReference>
<feature type="region of interest" description="Disordered" evidence="1">
    <location>
        <begin position="18"/>
        <end position="414"/>
    </location>
</feature>
<feature type="compositionally biased region" description="Acidic residues" evidence="1">
    <location>
        <begin position="34"/>
        <end position="53"/>
    </location>
</feature>
<protein>
    <submittedName>
        <fullName evidence="2">Uncharacterized protein</fullName>
    </submittedName>
</protein>
<evidence type="ECO:0000256" key="1">
    <source>
        <dbReference type="SAM" id="MobiDB-lite"/>
    </source>
</evidence>
<comment type="caution">
    <text evidence="2">The sequence shown here is derived from an EMBL/GenBank/DDBJ whole genome shotgun (WGS) entry which is preliminary data.</text>
</comment>
<gene>
    <name evidence="2" type="ORF">SKAU_G00332880</name>
</gene>
<evidence type="ECO:0000313" key="3">
    <source>
        <dbReference type="Proteomes" id="UP001152622"/>
    </source>
</evidence>
<keyword evidence="3" id="KW-1185">Reference proteome</keyword>
<dbReference type="EMBL" id="JAINUF010000015">
    <property type="protein sequence ID" value="KAJ8340997.1"/>
    <property type="molecule type" value="Genomic_DNA"/>
</dbReference>
<feature type="compositionally biased region" description="Basic and acidic residues" evidence="1">
    <location>
        <begin position="156"/>
        <end position="195"/>
    </location>
</feature>
<dbReference type="AlphaFoldDB" id="A0A9Q1IIF9"/>